<proteinExistence type="predicted"/>
<gene>
    <name evidence="2" type="ORF">P170DRAFT_71093</name>
</gene>
<keyword evidence="1" id="KW-0472">Membrane</keyword>
<evidence type="ECO:0000313" key="2">
    <source>
        <dbReference type="EMBL" id="PLB43090.1"/>
    </source>
</evidence>
<dbReference type="AlphaFoldDB" id="A0A2I2FR32"/>
<comment type="caution">
    <text evidence="2">The sequence shown here is derived from an EMBL/GenBank/DDBJ whole genome shotgun (WGS) entry which is preliminary data.</text>
</comment>
<evidence type="ECO:0000256" key="1">
    <source>
        <dbReference type="SAM" id="Phobius"/>
    </source>
</evidence>
<organism evidence="2 3">
    <name type="scientific">Aspergillus steynii IBT 23096</name>
    <dbReference type="NCBI Taxonomy" id="1392250"/>
    <lineage>
        <taxon>Eukaryota</taxon>
        <taxon>Fungi</taxon>
        <taxon>Dikarya</taxon>
        <taxon>Ascomycota</taxon>
        <taxon>Pezizomycotina</taxon>
        <taxon>Eurotiomycetes</taxon>
        <taxon>Eurotiomycetidae</taxon>
        <taxon>Eurotiales</taxon>
        <taxon>Aspergillaceae</taxon>
        <taxon>Aspergillus</taxon>
        <taxon>Aspergillus subgen. Circumdati</taxon>
    </lineage>
</organism>
<keyword evidence="3" id="KW-1185">Reference proteome</keyword>
<dbReference type="GeneID" id="36563050"/>
<reference evidence="2 3" key="1">
    <citation type="submission" date="2016-12" db="EMBL/GenBank/DDBJ databases">
        <title>The genomes of Aspergillus section Nigri reveals drivers in fungal speciation.</title>
        <authorList>
            <consortium name="DOE Joint Genome Institute"/>
            <person name="Vesth T.C."/>
            <person name="Nybo J."/>
            <person name="Theobald S."/>
            <person name="Brandl J."/>
            <person name="Frisvad J.C."/>
            <person name="Nielsen K.F."/>
            <person name="Lyhne E.K."/>
            <person name="Kogle M.E."/>
            <person name="Kuo A."/>
            <person name="Riley R."/>
            <person name="Clum A."/>
            <person name="Nolan M."/>
            <person name="Lipzen A."/>
            <person name="Salamov A."/>
            <person name="Henrissat B."/>
            <person name="Wiebenga A."/>
            <person name="De Vries R.P."/>
            <person name="Grigoriev I.V."/>
            <person name="Mortensen U.H."/>
            <person name="Andersen M.R."/>
            <person name="Baker S.E."/>
        </authorList>
    </citation>
    <scope>NUCLEOTIDE SEQUENCE [LARGE SCALE GENOMIC DNA]</scope>
    <source>
        <strain evidence="2 3">IBT 23096</strain>
    </source>
</reference>
<protein>
    <submittedName>
        <fullName evidence="2">Uncharacterized protein</fullName>
    </submittedName>
</protein>
<sequence>MPGLSTLPFFKECLMLDPCQFHETLDCFVFFFFFSLHSLSLSLILSHLFSLTLSPLTRHYLLEDFIIAANLSAANHPGASVNCPQQVPA</sequence>
<dbReference type="VEuPathDB" id="FungiDB:P170DRAFT_71093"/>
<accession>A0A2I2FR32</accession>
<name>A0A2I2FR32_9EURO</name>
<dbReference type="Proteomes" id="UP000234275">
    <property type="component" value="Unassembled WGS sequence"/>
</dbReference>
<evidence type="ECO:0000313" key="3">
    <source>
        <dbReference type="Proteomes" id="UP000234275"/>
    </source>
</evidence>
<keyword evidence="1" id="KW-0812">Transmembrane</keyword>
<feature type="transmembrane region" description="Helical" evidence="1">
    <location>
        <begin position="28"/>
        <end position="49"/>
    </location>
</feature>
<dbReference type="RefSeq" id="XP_024698392.1">
    <property type="nucleotide sequence ID" value="XM_024855344.1"/>
</dbReference>
<keyword evidence="1" id="KW-1133">Transmembrane helix</keyword>
<dbReference type="EMBL" id="MSFO01000011">
    <property type="protein sequence ID" value="PLB43090.1"/>
    <property type="molecule type" value="Genomic_DNA"/>
</dbReference>